<proteinExistence type="predicted"/>
<reference evidence="3 4" key="1">
    <citation type="journal article" date="2017" name="Front. Microbiol.">
        <title>Genome Sequence of Desulfurella amilsii Strain TR1 and Comparative Genomics of Desulfurellaceae Family.</title>
        <authorList>
            <person name="Florentino A.P."/>
            <person name="Stams A.J."/>
            <person name="Sanchez-Andrea I."/>
        </authorList>
    </citation>
    <scope>NUCLEOTIDE SEQUENCE [LARGE SCALE GENOMIC DNA]</scope>
    <source>
        <strain evidence="3 4">TR1</strain>
    </source>
</reference>
<accession>A0A1X4XZA8</accession>
<dbReference type="STRING" id="1562698.DESAMIL20_300"/>
<evidence type="ECO:0000313" key="4">
    <source>
        <dbReference type="Proteomes" id="UP000194141"/>
    </source>
</evidence>
<dbReference type="Proteomes" id="UP000194141">
    <property type="component" value="Unassembled WGS sequence"/>
</dbReference>
<evidence type="ECO:0000313" key="3">
    <source>
        <dbReference type="EMBL" id="OSS42870.1"/>
    </source>
</evidence>
<dbReference type="EMBL" id="MDSU01000002">
    <property type="protein sequence ID" value="OSS42870.1"/>
    <property type="molecule type" value="Genomic_DNA"/>
</dbReference>
<dbReference type="AlphaFoldDB" id="A0A1X4XZA8"/>
<protein>
    <submittedName>
        <fullName evidence="3">Uncharacterized protein</fullName>
    </submittedName>
</protein>
<keyword evidence="1" id="KW-0802">TPR repeat</keyword>
<evidence type="ECO:0000256" key="2">
    <source>
        <dbReference type="SAM" id="MobiDB-lite"/>
    </source>
</evidence>
<sequence>MSAKPETPRSSTALSEDKGGDFRGEGLNKKTIALSLIFALSASSAFALNPTSFCENFAKNTLKSFSVEKAKEYLYQHPNDFTANFCFGEIYSWQKRPYTTAENNIKQNAYPIGFYNKAAQLTTNPAYKVMAYLEMAYYYANNNGYPATAESKALTQQYLNLALQNALKSNDKELMQNTLLKLVFYGDPLKIDEYILAGQRFFTSDKDKLVFYDALANRFDSVKDYKKALYYRVQALDLKFKMKMFFDLTDISNLQCDIFKANDYNLTQEAITKLITIAEYLQANGNKVEKFNGYPFTYNYYAGNIYDDLGNILSKLNRYDQALNHYKVAYALYIKAKEPDRAKQELLKIKKTEDAIKASQKTPL</sequence>
<dbReference type="InterPro" id="IPR011990">
    <property type="entry name" value="TPR-like_helical_dom_sf"/>
</dbReference>
<feature type="repeat" description="TPR" evidence="1">
    <location>
        <begin position="303"/>
        <end position="336"/>
    </location>
</feature>
<feature type="region of interest" description="Disordered" evidence="2">
    <location>
        <begin position="1"/>
        <end position="21"/>
    </location>
</feature>
<organism evidence="3 4">
    <name type="scientific">Desulfurella amilsii</name>
    <dbReference type="NCBI Taxonomy" id="1562698"/>
    <lineage>
        <taxon>Bacteria</taxon>
        <taxon>Pseudomonadati</taxon>
        <taxon>Campylobacterota</taxon>
        <taxon>Desulfurellia</taxon>
        <taxon>Desulfurellales</taxon>
        <taxon>Desulfurellaceae</taxon>
        <taxon>Desulfurella</taxon>
    </lineage>
</organism>
<name>A0A1X4XZA8_9BACT</name>
<dbReference type="InterPro" id="IPR019734">
    <property type="entry name" value="TPR_rpt"/>
</dbReference>
<keyword evidence="4" id="KW-1185">Reference proteome</keyword>
<dbReference type="PROSITE" id="PS50005">
    <property type="entry name" value="TPR"/>
    <property type="match status" value="1"/>
</dbReference>
<gene>
    <name evidence="3" type="ORF">DESAMIL20_300</name>
</gene>
<dbReference type="RefSeq" id="WP_086033117.1">
    <property type="nucleotide sequence ID" value="NZ_MDSU01000002.1"/>
</dbReference>
<evidence type="ECO:0000256" key="1">
    <source>
        <dbReference type="PROSITE-ProRule" id="PRU00339"/>
    </source>
</evidence>
<dbReference type="Gene3D" id="1.25.40.10">
    <property type="entry name" value="Tetratricopeptide repeat domain"/>
    <property type="match status" value="1"/>
</dbReference>
<comment type="caution">
    <text evidence="3">The sequence shown here is derived from an EMBL/GenBank/DDBJ whole genome shotgun (WGS) entry which is preliminary data.</text>
</comment>
<dbReference type="SUPFAM" id="SSF48452">
    <property type="entry name" value="TPR-like"/>
    <property type="match status" value="1"/>
</dbReference>